<dbReference type="Pfam" id="PF17921">
    <property type="entry name" value="Integrase_H2C2"/>
    <property type="match status" value="1"/>
</dbReference>
<proteinExistence type="predicted"/>
<dbReference type="EC" id="2.7.7.49" evidence="1"/>
<dbReference type="InterPro" id="IPR012337">
    <property type="entry name" value="RNaseH-like_sf"/>
</dbReference>
<organism evidence="3 4">
    <name type="scientific">Teladorsagia circumcincta</name>
    <name type="common">Brown stomach worm</name>
    <name type="synonym">Ostertagia circumcincta</name>
    <dbReference type="NCBI Taxonomy" id="45464"/>
    <lineage>
        <taxon>Eukaryota</taxon>
        <taxon>Metazoa</taxon>
        <taxon>Ecdysozoa</taxon>
        <taxon>Nematoda</taxon>
        <taxon>Chromadorea</taxon>
        <taxon>Rhabditida</taxon>
        <taxon>Rhabditina</taxon>
        <taxon>Rhabditomorpha</taxon>
        <taxon>Strongyloidea</taxon>
        <taxon>Trichostrongylidae</taxon>
        <taxon>Teladorsagia</taxon>
    </lineage>
</organism>
<evidence type="ECO:0000259" key="2">
    <source>
        <dbReference type="PROSITE" id="PS50994"/>
    </source>
</evidence>
<feature type="domain" description="Integrase catalytic" evidence="2">
    <location>
        <begin position="57"/>
        <end position="127"/>
    </location>
</feature>
<dbReference type="OrthoDB" id="5851910at2759"/>
<reference evidence="3 4" key="1">
    <citation type="submission" date="2015-09" db="EMBL/GenBank/DDBJ databases">
        <title>Draft genome of the parasitic nematode Teladorsagia circumcincta isolate WARC Sus (inbred).</title>
        <authorList>
            <person name="Mitreva M."/>
        </authorList>
    </citation>
    <scope>NUCLEOTIDE SEQUENCE [LARGE SCALE GENOMIC DNA]</scope>
    <source>
        <strain evidence="3 4">S</strain>
    </source>
</reference>
<keyword evidence="4" id="KW-1185">Reference proteome</keyword>
<dbReference type="InterPro" id="IPR001584">
    <property type="entry name" value="Integrase_cat-core"/>
</dbReference>
<protein>
    <recommendedName>
        <fullName evidence="1">RNA-directed DNA polymerase</fullName>
        <ecNumber evidence="1">2.7.7.49</ecNumber>
    </recommendedName>
</protein>
<dbReference type="PANTHER" id="PTHR37984:SF5">
    <property type="entry name" value="PROTEIN NYNRIN-LIKE"/>
    <property type="match status" value="1"/>
</dbReference>
<dbReference type="EMBL" id="KZ352121">
    <property type="protein sequence ID" value="PIO62430.1"/>
    <property type="molecule type" value="Genomic_DNA"/>
</dbReference>
<dbReference type="Proteomes" id="UP000230423">
    <property type="component" value="Unassembled WGS sequence"/>
</dbReference>
<evidence type="ECO:0000256" key="1">
    <source>
        <dbReference type="ARBA" id="ARBA00012493"/>
    </source>
</evidence>
<dbReference type="InterPro" id="IPR050951">
    <property type="entry name" value="Retrovirus_Pol_polyprotein"/>
</dbReference>
<accession>A0A2G9TYX8</accession>
<dbReference type="InterPro" id="IPR036397">
    <property type="entry name" value="RNaseH_sf"/>
</dbReference>
<sequence length="127" mass="14312">MLHEGHPGMNRMKAPACSYVFWTKIDADLEKLVRICADCQEAAKSPVKNTLCSWPHTDAAPWSRIHIDFADPIDGIPYLVVVDAFSKWLVIEVITMTSITSIAKLRELRRLFAQFGVPQIIVSNNET</sequence>
<dbReference type="InterPro" id="IPR041588">
    <property type="entry name" value="Integrase_H2C2"/>
</dbReference>
<dbReference type="SUPFAM" id="SSF53098">
    <property type="entry name" value="Ribonuclease H-like"/>
    <property type="match status" value="1"/>
</dbReference>
<dbReference type="Gene3D" id="3.30.420.10">
    <property type="entry name" value="Ribonuclease H-like superfamily/Ribonuclease H"/>
    <property type="match status" value="1"/>
</dbReference>
<dbReference type="GO" id="GO:0003676">
    <property type="term" value="F:nucleic acid binding"/>
    <property type="evidence" value="ECO:0007669"/>
    <property type="project" value="InterPro"/>
</dbReference>
<dbReference type="Gene3D" id="1.10.340.70">
    <property type="match status" value="1"/>
</dbReference>
<dbReference type="GO" id="GO:0003964">
    <property type="term" value="F:RNA-directed DNA polymerase activity"/>
    <property type="evidence" value="ECO:0007669"/>
    <property type="project" value="UniProtKB-EC"/>
</dbReference>
<dbReference type="GO" id="GO:0015074">
    <property type="term" value="P:DNA integration"/>
    <property type="evidence" value="ECO:0007669"/>
    <property type="project" value="InterPro"/>
</dbReference>
<dbReference type="PANTHER" id="PTHR37984">
    <property type="entry name" value="PROTEIN CBG26694"/>
    <property type="match status" value="1"/>
</dbReference>
<dbReference type="AlphaFoldDB" id="A0A2G9TYX8"/>
<gene>
    <name evidence="3" type="ORF">TELCIR_16007</name>
</gene>
<evidence type="ECO:0000313" key="3">
    <source>
        <dbReference type="EMBL" id="PIO62430.1"/>
    </source>
</evidence>
<evidence type="ECO:0000313" key="4">
    <source>
        <dbReference type="Proteomes" id="UP000230423"/>
    </source>
</evidence>
<dbReference type="PROSITE" id="PS50994">
    <property type="entry name" value="INTEGRASE"/>
    <property type="match status" value="1"/>
</dbReference>
<name>A0A2G9TYX8_TELCI</name>